<reference evidence="1 2" key="1">
    <citation type="submission" date="2019-07" db="EMBL/GenBank/DDBJ databases">
        <title>Annotation for the trematode Paragonimus westermani.</title>
        <authorList>
            <person name="Choi Y.-J."/>
        </authorList>
    </citation>
    <scope>NUCLEOTIDE SEQUENCE [LARGE SCALE GENOMIC DNA]</scope>
    <source>
        <strain evidence="1">180907_Pwestermani</strain>
    </source>
</reference>
<keyword evidence="2" id="KW-1185">Reference proteome</keyword>
<dbReference type="AlphaFoldDB" id="A0A8T0DL17"/>
<sequence>MSCSYIISSLRLSGCVRSIAFNAYLCSLAYHVFCRNFLHATFATLSSTFYRAFYSIERGLDGFGSLLFEFLASHKIVG</sequence>
<accession>A0A8T0DL17</accession>
<gene>
    <name evidence="1" type="ORF">P879_11272</name>
</gene>
<dbReference type="Proteomes" id="UP000699462">
    <property type="component" value="Unassembled WGS sequence"/>
</dbReference>
<proteinExistence type="predicted"/>
<organism evidence="1 2">
    <name type="scientific">Paragonimus westermani</name>
    <dbReference type="NCBI Taxonomy" id="34504"/>
    <lineage>
        <taxon>Eukaryota</taxon>
        <taxon>Metazoa</taxon>
        <taxon>Spiralia</taxon>
        <taxon>Lophotrochozoa</taxon>
        <taxon>Platyhelminthes</taxon>
        <taxon>Trematoda</taxon>
        <taxon>Digenea</taxon>
        <taxon>Plagiorchiida</taxon>
        <taxon>Troglotremata</taxon>
        <taxon>Troglotrematidae</taxon>
        <taxon>Paragonimus</taxon>
    </lineage>
</organism>
<comment type="caution">
    <text evidence="1">The sequence shown here is derived from an EMBL/GenBank/DDBJ whole genome shotgun (WGS) entry which is preliminary data.</text>
</comment>
<name>A0A8T0DL17_9TREM</name>
<evidence type="ECO:0000313" key="1">
    <source>
        <dbReference type="EMBL" id="KAF8567421.1"/>
    </source>
</evidence>
<protein>
    <submittedName>
        <fullName evidence="1">Uncharacterized protein</fullName>
    </submittedName>
</protein>
<evidence type="ECO:0000313" key="2">
    <source>
        <dbReference type="Proteomes" id="UP000699462"/>
    </source>
</evidence>
<dbReference type="EMBL" id="JTDF01003873">
    <property type="protein sequence ID" value="KAF8567421.1"/>
    <property type="molecule type" value="Genomic_DNA"/>
</dbReference>